<dbReference type="AlphaFoldDB" id="A0A9Q8VFI6"/>
<dbReference type="OrthoDB" id="5365739at2759"/>
<proteinExistence type="predicted"/>
<dbReference type="EMBL" id="CP086362">
    <property type="protein sequence ID" value="UNI23481.1"/>
    <property type="molecule type" value="Genomic_DNA"/>
</dbReference>
<feature type="compositionally biased region" description="Basic and acidic residues" evidence="1">
    <location>
        <begin position="157"/>
        <end position="169"/>
    </location>
</feature>
<dbReference type="KEGG" id="ptkz:JDV02_009299"/>
<reference evidence="2" key="1">
    <citation type="submission" date="2021-11" db="EMBL/GenBank/DDBJ databases">
        <title>Purpureocillium_takamizusanense_genome.</title>
        <authorList>
            <person name="Nguyen N.-H."/>
        </authorList>
    </citation>
    <scope>NUCLEOTIDE SEQUENCE</scope>
    <source>
        <strain evidence="2">PT3</strain>
    </source>
</reference>
<keyword evidence="3" id="KW-1185">Reference proteome</keyword>
<protein>
    <submittedName>
        <fullName evidence="2">Uncharacterized protein</fullName>
    </submittedName>
</protein>
<dbReference type="GeneID" id="72071244"/>
<dbReference type="Proteomes" id="UP000829364">
    <property type="component" value="Chromosome 9"/>
</dbReference>
<evidence type="ECO:0000256" key="1">
    <source>
        <dbReference type="SAM" id="MobiDB-lite"/>
    </source>
</evidence>
<evidence type="ECO:0000313" key="2">
    <source>
        <dbReference type="EMBL" id="UNI23481.1"/>
    </source>
</evidence>
<feature type="compositionally biased region" description="Polar residues" evidence="1">
    <location>
        <begin position="78"/>
        <end position="98"/>
    </location>
</feature>
<name>A0A9Q8VFI6_9HYPO</name>
<dbReference type="RefSeq" id="XP_047846962.1">
    <property type="nucleotide sequence ID" value="XM_047990952.1"/>
</dbReference>
<feature type="compositionally biased region" description="Gly residues" evidence="1">
    <location>
        <begin position="124"/>
        <end position="140"/>
    </location>
</feature>
<feature type="region of interest" description="Disordered" evidence="1">
    <location>
        <begin position="58"/>
        <end position="197"/>
    </location>
</feature>
<feature type="region of interest" description="Disordered" evidence="1">
    <location>
        <begin position="1"/>
        <end position="26"/>
    </location>
</feature>
<sequence length="427" mass="46699">MRRENWSADGELASSVPVNDHDATMNRQAIRSVCARARPELERSSYALRNYFSTSQWLATDDTTPNDPNPAPTRRQRTQAATSEITSLVRNNGPSTPRQWPRQASGPESGQAKVLDVRSLPRGGFRGRGGFQGRGRGGAATAGRENTFTQRGFSPAEGDRPSRMDRDGFASRGLRGRGRGRGGLHGGEWGDNLRDKNADTDAEKDFQMDGNRAFNRNARKPKDPFEVMDPAEEAFDNDMRFGTRTQYTPSLTLEDLAPFMPADASTSQGRAATVLQNLSALGTADPVGVPQDLQGSCYAEDLENAGVRFFADAKARDAAEAYLQKKRRDEAAKKAREEGVTMEESTERIIQDADEAIRRVIFDKAVAGQYEKPEFAADPVGVSRSWHLRAETYTQKDIENFEKKLKSLMGAGAAAGGKSGKANNATA</sequence>
<evidence type="ECO:0000313" key="3">
    <source>
        <dbReference type="Proteomes" id="UP000829364"/>
    </source>
</evidence>
<organism evidence="2 3">
    <name type="scientific">Purpureocillium takamizusanense</name>
    <dbReference type="NCBI Taxonomy" id="2060973"/>
    <lineage>
        <taxon>Eukaryota</taxon>
        <taxon>Fungi</taxon>
        <taxon>Dikarya</taxon>
        <taxon>Ascomycota</taxon>
        <taxon>Pezizomycotina</taxon>
        <taxon>Sordariomycetes</taxon>
        <taxon>Hypocreomycetidae</taxon>
        <taxon>Hypocreales</taxon>
        <taxon>Ophiocordycipitaceae</taxon>
        <taxon>Purpureocillium</taxon>
    </lineage>
</organism>
<accession>A0A9Q8VFI6</accession>
<gene>
    <name evidence="2" type="ORF">JDV02_009299</name>
</gene>